<feature type="transmembrane region" description="Helical" evidence="3">
    <location>
        <begin position="826"/>
        <end position="847"/>
    </location>
</feature>
<organism evidence="4 5">
    <name type="scientific">Plasmodium vinckei lentum</name>
    <dbReference type="NCBI Taxonomy" id="138297"/>
    <lineage>
        <taxon>Eukaryota</taxon>
        <taxon>Sar</taxon>
        <taxon>Alveolata</taxon>
        <taxon>Apicomplexa</taxon>
        <taxon>Aconoidasida</taxon>
        <taxon>Haemosporida</taxon>
        <taxon>Plasmodiidae</taxon>
        <taxon>Plasmodium</taxon>
        <taxon>Plasmodium (Vinckeia)</taxon>
    </lineage>
</organism>
<accession>A0A6V7SJE3</accession>
<reference evidence="4 5" key="1">
    <citation type="submission" date="2020-08" db="EMBL/GenBank/DDBJ databases">
        <authorList>
            <person name="Ramaprasad A."/>
        </authorList>
    </citation>
    <scope>NUCLEOTIDE SEQUENCE [LARGE SCALE GENOMIC DNA]</scope>
</reference>
<proteinExistence type="predicted"/>
<dbReference type="EMBL" id="LR865374">
    <property type="protein sequence ID" value="CAD2098472.1"/>
    <property type="molecule type" value="Genomic_DNA"/>
</dbReference>
<feature type="coiled-coil region" evidence="1">
    <location>
        <begin position="1413"/>
        <end position="1440"/>
    </location>
</feature>
<evidence type="ECO:0000256" key="1">
    <source>
        <dbReference type="SAM" id="Coils"/>
    </source>
</evidence>
<sequence length="3033" mass="373089">MWDNNIDINDVIKEIIYRSADDCNFNNVELNFPSILKYFYDVTNKYNIKKNISDEIFNKLLIICKNIIEDKIKSDYPKPILDSGTKLCLNKNSQNDDTMNEQVCYYRSYDLISSENKEMLKIDNIYNQKSKNIIESVDEVDEVEGGYLSNGGYSSYNMSDKFYNEKNNNILKFTTLRKKEDEDNINMFNGNSKQNQLSILSIVMKNNEKKKNKYYCKSVNELVDANYFSDSTSINNDYRDDRGKYFNNTTNEVENLGLLKINEKSFLHQNNRNLLKIYLNGETIHNIYKKLTKYRHNNNDKFYVNKKNKMKIYNEANLFYTYIKLKKMFILWKNFMNKKKLANKNKIIFSKMCNKKVLVKYYDLWIYCFEKKVYLKHTYERLILKNESIIIRKLFNKWLNKYKKKKKKNFIYCLHIFREWKNFSKKSKLLRLSKNKLEKKKTKKIFIIWKSRYENKIIKKMKNKEIYNIYNKNLLIKCYVHLVLYYKKRKQESECHQVIYANWKICMCKKYFYLFLQIYNEELEYKIYYQKYINKIKKVLVKKYFSNLRKYTKKCKQLSLSLAKWENKKNKKIPYVYFLQWIDIYNENITISNILKCINERKKNFILKKYFTILKKHKEKTYHLKKLFIYIYEKKNKQDMEKIYNQWKNYYTLNSSKYIFLYNKYKYKLMIQSFSFLYKYKEYKKRRKTHISAMDNYFINNLKKNVIKKWITYMKVYQKNILNYYNFNNEGNIVLLFMSKILIKHKIISKAVNNITILDFLNFNNIDININSLIYAHKKYYSNKNIMQNPSYFYQNIPFVFKSINIVLSFVPVSFIVNLSKFKFSLPYFSFALKMALYKIIFTSWLLNCRSIKNFKRKVQENIVKRYFMSLLMFAMRKKQLGELKMQYEVDQKVMLKKKIFMKWLGLRIKYFKFRKKFDIYIYKNKENRMRKVLGGWYKITKESNKKKQNILNFFKKLLIKKKRKCFNSLIINVKRKQEMKVKKEISDLFYMNKLKKKSFKSLYVFSKNMLYFNTLNKMAQNYLKGLCIIKWRNLTRQYLNKKEKNINILNYFYLKIKKKFFNILIVYTSLRQINKKKISHFKKIQEKIFFYKYMKHWKNYVEMKKNKKEFMKKIANHFNKKKKINILSKWYTTFITNIKLKEADQIFTNKVTIIYFNRLFLYAQKLKRIQLFIKNRQNVLTCQRMLKQWKGHTKRERKKNKFYENICKKRKEEYYILWCKMYEKVRKKKELGYILYKIRQINNTNKLNEFYTEWKIKYIQNKQIKRFIFIMNKYVIDKIKLRIFNLLYKNYEYHLNISSLFNNFLLEKRNKIKKYIFNLLVYNKNTRINNKTAIHFYVQKLKKKALHSFIKYKNKKLLYEKNTNILINRKKQLYFYTIINFYNLINKIKNNYFGLCKSIDSRIRRECFMRWLTFLRKKKKEKQNLIEFVKKRENKKKEEIFFEIFRKSNKKKYIAIILKRVNHIFQTKMYQMGLYKFRLNRKYMIVQEKIYEKLAEKRKIKIMRKCVKVLQKRVAKRKRKETEQEMISFFYNNMIKKIYFKKMINISSQLLKQEHNIMQKIKLNNYFYFIRSYFIKWKLFIEKKKKYKKMENLIKLKKMAKIFFVFLYVRAKTSYKQILIIYKIFGLFNNVSKEVDTTSQLLDFGYSLFSNVSIFKNNIEYAGRRSMTSNSCDSTSTQNNSTICSDATKDSVIDVEPILLDCCKSQEKEEKEEKDEKEMIQQYKSFNNNIMVKNKNRNSFFKNIKKYLGLNTIYSEMKKKDNLNINGNKIKIKNDYFANFLNVCNIIKNNNMNRIILNYLLMYNLYDINIFFIHYKKKFKSLYNYFFNLLSIKMKKALLKIFKKNDSYYYIKLMNSNEKQIQDNLKILLFIYYLFGNTSLSFDENTSNLHNIQNIWLNINSIFNNSKNKQNCSDNSKMGIGSSDNLSALNGLNEKKREYPSTILESKSVELIQRNSYSSSDCSSDCHLNYDNNYFAFDKCKSADGHTNLYVKNGMNMYRNENYIQNMNYTETINKDKILTMQSKKKYNLITKENYENKMMYLYNKLQGSILNRFKEGEMVITYSFLLNLKVYKLIQVYLFLKKMKNWLSLWNKYSLLKKVKRDNDLNKIESFKKKKNTENLEKYFGTWILLFNTKVKEMKNKRKAILKKHIQLIFIFWHKLIIVNSYDKNKFLELKNESEKKLKFEYFINYYNFYKKRKNEKVYYQIVLNHTNNKKKQTFFYVWLLLYKYEARCHSLIEKKNYILLHLFFHNWVSIYEKKLIYMNFINEIKKMILKKNIFKDVIRNFRYFNFIKSKKDMLQKKYFQIYYNLIKKNSIINKLQIYIYSSLQYKRMKYLFFYWNKKCNTRKKCLQNYYTHLSKKKHVTFTKWKNIFIKNKNINDEKLEKFNKLIMSIYLQKLIIYCRYRKVKKRVKAKILTKYFCLLKKKYEQSSQIKAFINRNKLSVKKNVFTILNRYKISRKHNTNLKKYCIEYNRKSVLKKYYKVWITQYFKLKKINNCIKELLIQNDILMKTTIINNWSNYAKKKGTLRNSYHIMISKKYEIIKNNIFSKWKNMHAFLSKQRHKILGEKFSIWIRNFKFIIFMNKIHIHFYNIYQDNILSFYYILKKKNENYKLLQNGYFPYVKNQIKEIIDYKDKFMHTLFYAINSYANKRKKLRLLLASSIEELIKKKKSQCFSILLKHKNISQKKVHLHNLYLKYTIEKKFYLFKKYFFIIINLYFYNNHLRLCQQTIKCRKRQRVLSDVLTQWKFYRVYSKEKAAFKMLSNSFLAYRRKKEFIMALKQYYVENKWKNYCEYNSLMFYKKVKERMAAKLLVYWKNMALFHFNKIKKIEDFKNKYNINVMKKYFFLLIFSINKVKIEKKNCDIIRFKSEKNIKQYIFNILYNIALTNINNYEQVIQIAIEKKNNNILKYVFLFLRDYTLERKKINNIFIKVKQSNTTILLKKYFYNLIFKYVININHHKYYYYNKYISIWKYYVVIRKREQNEVCKSGQEEELETDEDNSYKNSSDENLNEESEKISGDDISELDPIN</sequence>
<evidence type="ECO:0000313" key="4">
    <source>
        <dbReference type="EMBL" id="CAD2098472.1"/>
    </source>
</evidence>
<name>A0A6V7SJE3_PLAVN</name>
<protein>
    <submittedName>
        <fullName evidence="4">Uncharacterized protein</fullName>
    </submittedName>
</protein>
<dbReference type="VEuPathDB" id="PlasmoDB:PVLDE_1202280"/>
<keyword evidence="3" id="KW-0812">Transmembrane</keyword>
<keyword evidence="1" id="KW-0175">Coiled coil</keyword>
<gene>
    <name evidence="4" type="ORF">PVLDE_1202280</name>
</gene>
<keyword evidence="3" id="KW-0472">Membrane</keyword>
<dbReference type="Proteomes" id="UP000515308">
    <property type="component" value="Chromosome PVLDE_12"/>
</dbReference>
<feature type="transmembrane region" description="Helical" evidence="3">
    <location>
        <begin position="799"/>
        <end position="819"/>
    </location>
</feature>
<keyword evidence="3" id="KW-1133">Transmembrane helix</keyword>
<feature type="region of interest" description="Disordered" evidence="2">
    <location>
        <begin position="2990"/>
        <end position="3033"/>
    </location>
</feature>
<evidence type="ECO:0000313" key="5">
    <source>
        <dbReference type="Proteomes" id="UP000515308"/>
    </source>
</evidence>
<evidence type="ECO:0000256" key="2">
    <source>
        <dbReference type="SAM" id="MobiDB-lite"/>
    </source>
</evidence>
<evidence type="ECO:0000256" key="3">
    <source>
        <dbReference type="SAM" id="Phobius"/>
    </source>
</evidence>